<keyword evidence="2" id="KW-1185">Reference proteome</keyword>
<organism evidence="1 2">
    <name type="scientific">Nostoc sphaeroides CCNUC1</name>
    <dbReference type="NCBI Taxonomy" id="2653204"/>
    <lineage>
        <taxon>Bacteria</taxon>
        <taxon>Bacillati</taxon>
        <taxon>Cyanobacteriota</taxon>
        <taxon>Cyanophyceae</taxon>
        <taxon>Nostocales</taxon>
        <taxon>Nostocaceae</taxon>
        <taxon>Nostoc</taxon>
    </lineage>
</organism>
<evidence type="ECO:0000313" key="2">
    <source>
        <dbReference type="Proteomes" id="UP000326678"/>
    </source>
</evidence>
<sequence>MLDDGAKQLIRLFYCRANKIAQLGRAFRPTPQEIHFFEDAN</sequence>
<protein>
    <submittedName>
        <fullName evidence="1">Uncharacterized protein</fullName>
    </submittedName>
</protein>
<reference evidence="1 2" key="1">
    <citation type="submission" date="2019-10" db="EMBL/GenBank/DDBJ databases">
        <title>Genomic and transcriptomic insights into the perfect genentic adaptation of a filamentous nitrogen-fixing cyanobacterium to rice fields.</title>
        <authorList>
            <person name="Chen Z."/>
        </authorList>
    </citation>
    <scope>NUCLEOTIDE SEQUENCE [LARGE SCALE GENOMIC DNA]</scope>
    <source>
        <strain evidence="1">CCNUC1</strain>
    </source>
</reference>
<dbReference type="KEGG" id="nsh:GXM_06088"/>
<accession>A0A5P8W7F8</accession>
<name>A0A5P8W7F8_9NOSO</name>
<proteinExistence type="predicted"/>
<evidence type="ECO:0000313" key="1">
    <source>
        <dbReference type="EMBL" id="QFS48594.1"/>
    </source>
</evidence>
<dbReference type="Proteomes" id="UP000326678">
    <property type="component" value="Chromosome Gxm1"/>
</dbReference>
<gene>
    <name evidence="1" type="ORF">GXM_06088</name>
</gene>
<dbReference type="AlphaFoldDB" id="A0A5P8W7F8"/>
<dbReference type="EMBL" id="CP045226">
    <property type="protein sequence ID" value="QFS48594.1"/>
    <property type="molecule type" value="Genomic_DNA"/>
</dbReference>